<evidence type="ECO:0000313" key="1">
    <source>
        <dbReference type="EMBL" id="KAK9236795.1"/>
    </source>
</evidence>
<dbReference type="Proteomes" id="UP001433508">
    <property type="component" value="Unassembled WGS sequence"/>
</dbReference>
<evidence type="ECO:0000313" key="2">
    <source>
        <dbReference type="Proteomes" id="UP001433508"/>
    </source>
</evidence>
<sequence>MMISLLGSLQGAQSSPRAWRSTFRQPSPVFASCAFISSMIVLLLLTAPMTLLSSKSVDISPIIRGSIAPPSSALPTSSLALATHDSVDRSCDILSQHTELSSLDLENPDESALTRGSNWHSNPSKSVSRCRARRTASTTSPSPAAREHYPDDGKPTSACSDKSTARDNDNGHRDCSRQPDYDLLIDPPLFSPPDKRMQQGWVVLVVGVITIVTASLMM</sequence>
<comment type="caution">
    <text evidence="1">The sequence shown here is derived from an EMBL/GenBank/DDBJ whole genome shotgun (WGS) entry which is preliminary data.</text>
</comment>
<dbReference type="EMBL" id="MU971380">
    <property type="protein sequence ID" value="KAK9236795.1"/>
    <property type="molecule type" value="Genomic_DNA"/>
</dbReference>
<reference evidence="2" key="1">
    <citation type="journal article" date="2024" name="Front. Bioeng. Biotechnol.">
        <title>Genome-scale model development and genomic sequencing of the oleaginous clade Lipomyces.</title>
        <authorList>
            <person name="Czajka J.J."/>
            <person name="Han Y."/>
            <person name="Kim J."/>
            <person name="Mondo S.J."/>
            <person name="Hofstad B.A."/>
            <person name="Robles A."/>
            <person name="Haridas S."/>
            <person name="Riley R."/>
            <person name="LaButti K."/>
            <person name="Pangilinan J."/>
            <person name="Andreopoulos W."/>
            <person name="Lipzen A."/>
            <person name="Yan J."/>
            <person name="Wang M."/>
            <person name="Ng V."/>
            <person name="Grigoriev I.V."/>
            <person name="Spatafora J.W."/>
            <person name="Magnuson J.K."/>
            <person name="Baker S.E."/>
            <person name="Pomraning K.R."/>
        </authorList>
    </citation>
    <scope>NUCLEOTIDE SEQUENCE [LARGE SCALE GENOMIC DNA]</scope>
    <source>
        <strain evidence="2">CBS 7786</strain>
    </source>
</reference>
<organism evidence="1 2">
    <name type="scientific">Lipomyces kononenkoae</name>
    <name type="common">Yeast</name>
    <dbReference type="NCBI Taxonomy" id="34357"/>
    <lineage>
        <taxon>Eukaryota</taxon>
        <taxon>Fungi</taxon>
        <taxon>Dikarya</taxon>
        <taxon>Ascomycota</taxon>
        <taxon>Saccharomycotina</taxon>
        <taxon>Lipomycetes</taxon>
        <taxon>Lipomycetales</taxon>
        <taxon>Lipomycetaceae</taxon>
        <taxon>Lipomyces</taxon>
    </lineage>
</organism>
<protein>
    <submittedName>
        <fullName evidence="1">Uncharacterized protein</fullName>
    </submittedName>
</protein>
<gene>
    <name evidence="1" type="ORF">V1525DRAFT_345326</name>
</gene>
<accession>A0ACC3SZT8</accession>
<name>A0ACC3SZT8_LIPKO</name>
<keyword evidence="2" id="KW-1185">Reference proteome</keyword>
<proteinExistence type="predicted"/>